<feature type="transmembrane region" description="Helical" evidence="1">
    <location>
        <begin position="12"/>
        <end position="30"/>
    </location>
</feature>
<keyword evidence="1" id="KW-1133">Transmembrane helix</keyword>
<dbReference type="InterPro" id="IPR018643">
    <property type="entry name" value="DUF2069_membrane"/>
</dbReference>
<evidence type="ECO:0000313" key="3">
    <source>
        <dbReference type="Proteomes" id="UP000190460"/>
    </source>
</evidence>
<sequence>MKNWLWFWRGSAILGLLGLIALIILWNGWLSTTQQFPRSLEILILLLPLMPLIRGIIRGSNRSHVFSILVSLLYATLGVGYLFSPQEEIYGWLMLLASSLLYIGGFMSAKLTGTGRREPKTDG</sequence>
<reference evidence="2 3" key="1">
    <citation type="submission" date="2017-02" db="EMBL/GenBank/DDBJ databases">
        <authorList>
            <person name="Peterson S.W."/>
        </authorList>
    </citation>
    <scope>NUCLEOTIDE SEQUENCE [LARGE SCALE GENOMIC DNA]</scope>
    <source>
        <strain evidence="2 3">ATCC 49788</strain>
    </source>
</reference>
<feature type="transmembrane region" description="Helical" evidence="1">
    <location>
        <begin position="89"/>
        <end position="109"/>
    </location>
</feature>
<proteinExistence type="predicted"/>
<evidence type="ECO:0000256" key="1">
    <source>
        <dbReference type="SAM" id="Phobius"/>
    </source>
</evidence>
<gene>
    <name evidence="2" type="ORF">SAMN02745130_00235</name>
</gene>
<dbReference type="Proteomes" id="UP000190460">
    <property type="component" value="Unassembled WGS sequence"/>
</dbReference>
<feature type="transmembrane region" description="Helical" evidence="1">
    <location>
        <begin position="65"/>
        <end position="83"/>
    </location>
</feature>
<evidence type="ECO:0000313" key="2">
    <source>
        <dbReference type="EMBL" id="SKA68266.1"/>
    </source>
</evidence>
<dbReference type="OrthoDB" id="5625546at2"/>
<dbReference type="AlphaFoldDB" id="A0A1T4VTI0"/>
<keyword evidence="1" id="KW-0472">Membrane</keyword>
<dbReference type="EMBL" id="FUYB01000001">
    <property type="protein sequence ID" value="SKA68266.1"/>
    <property type="molecule type" value="Genomic_DNA"/>
</dbReference>
<dbReference type="RefSeq" id="WP_078920740.1">
    <property type="nucleotide sequence ID" value="NZ_FUYB01000001.1"/>
</dbReference>
<name>A0A1T4VTI0_9GAMM</name>
<feature type="transmembrane region" description="Helical" evidence="1">
    <location>
        <begin position="36"/>
        <end position="53"/>
    </location>
</feature>
<dbReference type="STRING" id="92487.SAMN02745130_00235"/>
<dbReference type="Pfam" id="PF09842">
    <property type="entry name" value="DUF2069"/>
    <property type="match status" value="1"/>
</dbReference>
<organism evidence="2 3">
    <name type="scientific">Thiothrix eikelboomii</name>
    <dbReference type="NCBI Taxonomy" id="92487"/>
    <lineage>
        <taxon>Bacteria</taxon>
        <taxon>Pseudomonadati</taxon>
        <taxon>Pseudomonadota</taxon>
        <taxon>Gammaproteobacteria</taxon>
        <taxon>Thiotrichales</taxon>
        <taxon>Thiotrichaceae</taxon>
        <taxon>Thiothrix</taxon>
    </lineage>
</organism>
<accession>A0A1T4VTI0</accession>
<keyword evidence="1" id="KW-0812">Transmembrane</keyword>
<keyword evidence="3" id="KW-1185">Reference proteome</keyword>
<protein>
    <submittedName>
        <fullName evidence="2">Uncharacterized membrane protein</fullName>
    </submittedName>
</protein>